<dbReference type="Gene3D" id="3.30.300.30">
    <property type="match status" value="1"/>
</dbReference>
<dbReference type="InterPro" id="IPR044894">
    <property type="entry name" value="TubC_N_sf"/>
</dbReference>
<dbReference type="Gene3D" id="3.30.559.30">
    <property type="entry name" value="Nonribosomal peptide synthetase, condensation domain"/>
    <property type="match status" value="2"/>
</dbReference>
<dbReference type="EMBL" id="CP150886">
    <property type="protein sequence ID" value="WZB88518.1"/>
    <property type="molecule type" value="Genomic_DNA"/>
</dbReference>
<dbReference type="CDD" id="cd19534">
    <property type="entry name" value="E_NRPS"/>
    <property type="match status" value="1"/>
</dbReference>
<evidence type="ECO:0000259" key="5">
    <source>
        <dbReference type="PROSITE" id="PS50075"/>
    </source>
</evidence>
<dbReference type="PROSITE" id="PS00455">
    <property type="entry name" value="AMP_BINDING"/>
    <property type="match status" value="1"/>
</dbReference>
<dbReference type="Gene3D" id="2.30.38.10">
    <property type="entry name" value="Luciferase, Domain 3"/>
    <property type="match status" value="1"/>
</dbReference>
<protein>
    <submittedName>
        <fullName evidence="6">Amino acid adenylation domain-containing protein</fullName>
    </submittedName>
</protein>
<dbReference type="InterPro" id="IPR041464">
    <property type="entry name" value="TubC_N"/>
</dbReference>
<evidence type="ECO:0000256" key="1">
    <source>
        <dbReference type="ARBA" id="ARBA00001957"/>
    </source>
</evidence>
<dbReference type="InterPro" id="IPR020845">
    <property type="entry name" value="AMP-binding_CS"/>
</dbReference>
<evidence type="ECO:0000256" key="4">
    <source>
        <dbReference type="ARBA" id="ARBA00023194"/>
    </source>
</evidence>
<dbReference type="Gene3D" id="1.10.10.1830">
    <property type="entry name" value="Non-ribosomal peptide synthase, adenylation domain"/>
    <property type="match status" value="1"/>
</dbReference>
<dbReference type="Gene3D" id="3.30.559.10">
    <property type="entry name" value="Chloramphenicol acetyltransferase-like domain"/>
    <property type="match status" value="2"/>
</dbReference>
<dbReference type="InterPro" id="IPR010071">
    <property type="entry name" value="AA_adenyl_dom"/>
</dbReference>
<organism evidence="6 7">
    <name type="scientific">Okeanomitos corallinicola TIOX110</name>
    <dbReference type="NCBI Taxonomy" id="3133117"/>
    <lineage>
        <taxon>Bacteria</taxon>
        <taxon>Bacillati</taxon>
        <taxon>Cyanobacteriota</taxon>
        <taxon>Cyanophyceae</taxon>
        <taxon>Nostocales</taxon>
        <taxon>Aphanizomenonaceae</taxon>
        <taxon>Okeanomitos</taxon>
    </lineage>
</organism>
<feature type="domain" description="Carrier" evidence="5">
    <location>
        <begin position="1048"/>
        <end position="1122"/>
    </location>
</feature>
<dbReference type="Proteomes" id="UP001483337">
    <property type="component" value="Chromosome"/>
</dbReference>
<dbReference type="PROSITE" id="PS00012">
    <property type="entry name" value="PHOSPHOPANTETHEINE"/>
    <property type="match status" value="1"/>
</dbReference>
<keyword evidence="4" id="KW-0045">Antibiotic biosynthesis</keyword>
<dbReference type="InterPro" id="IPR001242">
    <property type="entry name" value="Condensation_dom"/>
</dbReference>
<dbReference type="Pfam" id="PF00668">
    <property type="entry name" value="Condensation"/>
    <property type="match status" value="2"/>
</dbReference>
<evidence type="ECO:0000256" key="2">
    <source>
        <dbReference type="ARBA" id="ARBA00022450"/>
    </source>
</evidence>
<dbReference type="CDD" id="cd05930">
    <property type="entry name" value="A_NRPS"/>
    <property type="match status" value="1"/>
</dbReference>
<dbReference type="CDD" id="cd19531">
    <property type="entry name" value="LCL_NRPS-like"/>
    <property type="match status" value="1"/>
</dbReference>
<dbReference type="Gene3D" id="1.10.1200.10">
    <property type="entry name" value="ACP-like"/>
    <property type="match status" value="1"/>
</dbReference>
<reference evidence="6 7" key="1">
    <citation type="submission" date="2024-04" db="EMBL/GenBank/DDBJ databases">
        <title>Okeanomitos corallinicola gen. &amp; sp. nov. (Nostocales, Cyanobacteria), a new toxic marine heterocyst-forming cyanobacterium from a coral reef.</title>
        <authorList>
            <person name="Li H."/>
            <person name="Li R."/>
            <person name="Kang J."/>
            <person name="Hii K.S."/>
            <person name="Mohamed H.F."/>
            <person name="Xu X."/>
            <person name="Luo Z."/>
        </authorList>
    </citation>
    <scope>NUCLEOTIDE SEQUENCE [LARGE SCALE GENOMIC DNA]</scope>
    <source>
        <strain evidence="6 7">TIOX110</strain>
    </source>
</reference>
<dbReference type="SUPFAM" id="SSF56801">
    <property type="entry name" value="Acetyl-CoA synthetase-like"/>
    <property type="match status" value="1"/>
</dbReference>
<dbReference type="SUPFAM" id="SSF47336">
    <property type="entry name" value="ACP-like"/>
    <property type="match status" value="1"/>
</dbReference>
<keyword evidence="7" id="KW-1185">Reference proteome</keyword>
<dbReference type="InterPro" id="IPR023213">
    <property type="entry name" value="CAT-like_dom_sf"/>
</dbReference>
<dbReference type="InterPro" id="IPR000873">
    <property type="entry name" value="AMP-dep_synth/lig_dom"/>
</dbReference>
<dbReference type="NCBIfam" id="TIGR01733">
    <property type="entry name" value="AA-adenyl-dom"/>
    <property type="match status" value="1"/>
</dbReference>
<dbReference type="InterPro" id="IPR009081">
    <property type="entry name" value="PP-bd_ACP"/>
</dbReference>
<evidence type="ECO:0000313" key="7">
    <source>
        <dbReference type="Proteomes" id="UP001483337"/>
    </source>
</evidence>
<dbReference type="InterPro" id="IPR006162">
    <property type="entry name" value="Ppantetheine_attach_site"/>
</dbReference>
<keyword evidence="2" id="KW-0596">Phosphopantetheine</keyword>
<dbReference type="InterPro" id="IPR010060">
    <property type="entry name" value="NRPS_synth"/>
</dbReference>
<dbReference type="InterPro" id="IPR036736">
    <property type="entry name" value="ACP-like_sf"/>
</dbReference>
<evidence type="ECO:0000256" key="3">
    <source>
        <dbReference type="ARBA" id="ARBA00022553"/>
    </source>
</evidence>
<dbReference type="InterPro" id="IPR045851">
    <property type="entry name" value="AMP-bd_C_sf"/>
</dbReference>
<dbReference type="PANTHER" id="PTHR45398:SF1">
    <property type="entry name" value="ENZYME, PUTATIVE (JCVI)-RELATED"/>
    <property type="match status" value="1"/>
</dbReference>
<dbReference type="Pfam" id="PF00550">
    <property type="entry name" value="PP-binding"/>
    <property type="match status" value="1"/>
</dbReference>
<gene>
    <name evidence="6" type="ORF">WJM97_02165</name>
</gene>
<dbReference type="PROSITE" id="PS50075">
    <property type="entry name" value="CARRIER"/>
    <property type="match status" value="1"/>
</dbReference>
<dbReference type="SUPFAM" id="SSF52777">
    <property type="entry name" value="CoA-dependent acyltransferases"/>
    <property type="match status" value="4"/>
</dbReference>
<dbReference type="Pfam" id="PF00501">
    <property type="entry name" value="AMP-binding"/>
    <property type="match status" value="1"/>
</dbReference>
<dbReference type="Pfam" id="PF18563">
    <property type="entry name" value="TubC_N"/>
    <property type="match status" value="1"/>
</dbReference>
<proteinExistence type="predicted"/>
<evidence type="ECO:0000313" key="6">
    <source>
        <dbReference type="EMBL" id="WZB88518.1"/>
    </source>
</evidence>
<comment type="cofactor">
    <cofactor evidence="1">
        <name>pantetheine 4'-phosphate</name>
        <dbReference type="ChEBI" id="CHEBI:47942"/>
    </cofactor>
</comment>
<sequence length="1603" mass="179349">MTNSTFEFISQLKKLKINLETDGDRLRCQAPPGALTPTISKEIGQRKQEIIAFLQDLKHDQEQNRADGLAISKAPRDGNLPLSFAQQRLWVVQQIQPDSTAYNMLEALYLQGAVDVVALETSLSELLNRHEVLRTSFPTMDDSPIQLIAPPTGLTLPIQNLQGLSEQEQTEQIREIGISLASTPVDLAVGPLVEFVLLQLQAQEYVLLIKMHHIIYDGWSLNIFFSELSQLYTAFSQGLPSPLPELQIQYADFAVWQRQWLTDAVLERQINYWQKQLEGVPSVLELPCDRPRPPVQTFQGGMARFKLDSELSQQLKKFSQEFDVTLFITLLSAFIVLVSRYSGQLDLVVGSPIANRNNLALEKIMGFFVNTLVLRGDLSKNPTFAEFLAQMRTTTLSAYSHQDLPFETLVDKLHPVRDLSRNPLVQVVFALQNAPMSASNLPGLTIENMSLPLDLKSRFDLEVNYWEIDGGLEGVWSYSSDLFDASTIARIAKNFETLLWAIATNPQTKVSELPLLSATERHQILVDWNNTCQAYPQDKCIHELFAEQVEKTPDAIAVVFANQQLTYRELNNKANQLAHHLQSLGVKADTLVGICVERSVEMVIGLLGIFKAGGAYVPIDPSYPAERKAFILADTQTTILLTQQHLTHNLSTDGIKVICLDADWSNLPQQTQNPVSATNSQHLAYVIYTSGSTGKPKGTLIPHQGLVNYLSWCTQAYEVKAGTGTIVHSPLGFDLTITSLFSPLLVGNQVEILPQGEDVENLSHALHHHSDLSLVKITPAHLELLNQQIPATEAANRTRSFIIGGDNLLAENIAFWREFAPETKLVNEYGPTETVVGCCIYEVPRGKHFSGSVPIGRPIANTQLYILDQNLQPVPIMGSGELHIGGAGLARGYLNRPELTAEKFIPNPFDNGKTKLYKTGDLARYLPDGNIEYLGRIDNQVKIRGFRIELGEIEAVLNQHQEIKASCVIAREDIPGKKRLVGYIVAQAETTLTTSQLRQYLKNKLPEYMIPSTFVYLESLPLTSNGKIDNRALPEPETRAGIEEDLVSPNTPIEAKLVEIWALVLGVEKVGINDNFFELGGDSILSIQIIAKAKQAGIEITLKQLFGNQTIAELAAVAGTTKTLKIEQGIVRGKLPLTPIQQWFFEQAQSEKHHFNQAFLLSVPADIDREKLEQVWRYLLNHHDALRLRFTKVNEEWIANHAEPSESFKIEYFDISEKIETEQPQVIEDIANKLQASLDLESHLVKVGLFKLGENKPGRLLIVIHHLVVDGVSWRILLEDLETGYQQLSQNQKIKLPAKTTSFKNWSQHLREYAQTEELKSELAYWLQTSNNEVSNIPVDKPKGENTIASAEIVSVSLTADETTSLLQEVPTAYKTQINDILLTALVLVLSKWTNSKSVIFNLEGHGREDIIEGVDLSRTIGWFTTLFPVVLKLETTKINNLENVIKSVKEQLRSIPNKGIGYGVLRYLSKDENENIKQQIAKIPTAEINFNYLGQFTQTLNTSSLISPANESSGELQSLASQRSALLEVNAFIAEEQLQISWIYSNNIHHQITIEQIAQEFLSTLQELISHCLDPENSGYTPTDFPLIDLDQSELDQILQNL</sequence>
<dbReference type="InterPro" id="IPR025110">
    <property type="entry name" value="AMP-bd_C"/>
</dbReference>
<keyword evidence="3" id="KW-0597">Phosphoprotein</keyword>
<dbReference type="NCBIfam" id="TIGR01720">
    <property type="entry name" value="NRPS-para261"/>
    <property type="match status" value="1"/>
</dbReference>
<accession>A0ABZ2USY6</accession>
<dbReference type="PANTHER" id="PTHR45398">
    <property type="match status" value="1"/>
</dbReference>
<dbReference type="Pfam" id="PF13193">
    <property type="entry name" value="AMP-binding_C"/>
    <property type="match status" value="1"/>
</dbReference>
<dbReference type="RefSeq" id="WP_353931425.1">
    <property type="nucleotide sequence ID" value="NZ_CP150886.1"/>
</dbReference>
<name>A0ABZ2USY6_9CYAN</name>
<dbReference type="Gene3D" id="3.40.50.980">
    <property type="match status" value="2"/>
</dbReference>